<proteinExistence type="predicted"/>
<organism evidence="1 2">
    <name type="scientific">Hyalella azteca</name>
    <name type="common">Amphipod</name>
    <dbReference type="NCBI Taxonomy" id="294128"/>
    <lineage>
        <taxon>Eukaryota</taxon>
        <taxon>Metazoa</taxon>
        <taxon>Ecdysozoa</taxon>
        <taxon>Arthropoda</taxon>
        <taxon>Crustacea</taxon>
        <taxon>Multicrustacea</taxon>
        <taxon>Malacostraca</taxon>
        <taxon>Eumalacostraca</taxon>
        <taxon>Peracarida</taxon>
        <taxon>Amphipoda</taxon>
        <taxon>Senticaudata</taxon>
        <taxon>Talitrida</taxon>
        <taxon>Talitroidea</taxon>
        <taxon>Hyalellidae</taxon>
        <taxon>Hyalella</taxon>
    </lineage>
</organism>
<dbReference type="OrthoDB" id="6376450at2759"/>
<evidence type="ECO:0000313" key="2">
    <source>
        <dbReference type="RefSeq" id="XP_018024780.1"/>
    </source>
</evidence>
<dbReference type="RefSeq" id="XP_018024780.1">
    <property type="nucleotide sequence ID" value="XM_018169291.2"/>
</dbReference>
<evidence type="ECO:0000313" key="1">
    <source>
        <dbReference type="Proteomes" id="UP000694843"/>
    </source>
</evidence>
<dbReference type="Proteomes" id="UP000694843">
    <property type="component" value="Unplaced"/>
</dbReference>
<reference evidence="2" key="1">
    <citation type="submission" date="2025-08" db="UniProtKB">
        <authorList>
            <consortium name="RefSeq"/>
        </authorList>
    </citation>
    <scope>IDENTIFICATION</scope>
    <source>
        <tissue evidence="2">Whole organism</tissue>
    </source>
</reference>
<dbReference type="AlphaFoldDB" id="A0A8B7PFK4"/>
<sequence length="136" mass="16159">MPYTWQRPKPRTYTYNYQIQSAYYQPTLDNLDKAKKDPTAQTYAEDTSAKLAAEKAKLQELEEKQFPTRRPIWQVHPFYLHEDTVRVPPREDSVWPESRPHFHLVSSYDLMVGYLGIRDMALQETEKLQRAQARLD</sequence>
<keyword evidence="1" id="KW-1185">Reference proteome</keyword>
<dbReference type="GeneID" id="108680469"/>
<accession>A0A8B7PFK4</accession>
<name>A0A8B7PFK4_HYAAZ</name>
<protein>
    <submittedName>
        <fullName evidence="2">Uncharacterized protein LOC108680469 isoform X2</fullName>
    </submittedName>
</protein>
<gene>
    <name evidence="2" type="primary">LOC108680469</name>
</gene>